<protein>
    <submittedName>
        <fullName evidence="6">Putative membrane-bound dehydrogenase domain-containing protein</fullName>
    </submittedName>
</protein>
<organism evidence="6 7">
    <name type="scientific">Aquiflexum balticum DSM 16537</name>
    <dbReference type="NCBI Taxonomy" id="758820"/>
    <lineage>
        <taxon>Bacteria</taxon>
        <taxon>Pseudomonadati</taxon>
        <taxon>Bacteroidota</taxon>
        <taxon>Cytophagia</taxon>
        <taxon>Cytophagales</taxon>
        <taxon>Cyclobacteriaceae</taxon>
        <taxon>Aquiflexum</taxon>
    </lineage>
</organism>
<dbReference type="SUPFAM" id="SSF50952">
    <property type="entry name" value="Soluble quinoprotein glucose dehydrogenase"/>
    <property type="match status" value="1"/>
</dbReference>
<dbReference type="InterPro" id="IPR011041">
    <property type="entry name" value="Quinoprot_gluc/sorb_DH_b-prop"/>
</dbReference>
<reference evidence="7" key="1">
    <citation type="submission" date="2017-04" db="EMBL/GenBank/DDBJ databases">
        <authorList>
            <person name="Varghese N."/>
            <person name="Submissions S."/>
        </authorList>
    </citation>
    <scope>NUCLEOTIDE SEQUENCE [LARGE SCALE GENOMIC DNA]</scope>
    <source>
        <strain evidence="7">DSM 16537</strain>
    </source>
</reference>
<dbReference type="InterPro" id="IPR036909">
    <property type="entry name" value="Cyt_c-like_dom_sf"/>
</dbReference>
<sequence>MRQLFNIVVPVMLFLNCTGPEEDPPLLFVPEDLEVILWSESPDFFNPTNIDVDAKGRVWVTEAVNYRDFRNAEGHMVHEEGDRVVILEDSNGDGKANSSKVFVQDPDLRSPLGLAVVGNRVIVSCSPHIIIYTDENGDDIPDKKEIFLTGFGGRDHDHGLHAGVLGPDGKWYFIVGNAGPHQVTDKNGWILRSGSVYNEYTPYAEENLPNQVSDDGNVYTGGLVIRVDQDGTGMQVMSHNFRNAFEVAVDSFGNMWQSDNDDQTASCRTTWLMEGSNAGFFSANGERTWQADRRPGHTVPMAHWHQHDPGVLPAGDIYGAGSPTGIVRLEGDELGKAYQGMLLSADAGRNIIFGYHPTLRGAGYPLEERTAFISSVKIDNTNYIWHEVEDDQSKWFRPSDIAVGTEGALYVADWFDPIVGGHRMMDKTGHGKIYKIQPKNKSLEKPNLDFSSVEGLVQAFQNPAIHVRGYAREGLLKEGQASIPALLPLLESDNPFIQARAIWLLAELGEREKIRGFLDHHDAELALAAFRALRQFDKANLLNNAAIALESKHSVVMAEVAIALQALPLDQSRSLLFSIVGTFDGNDPWLLHALGLGFAAHREKIYPELLRYFDTKDPEAWPKPLAKLVWELHPADAVEDLAIRLAKLSEKEMEETMTALAFINTPKAAAVIRNFYAKASGEEKSQAQWWLQFRKTNEWKTYLADWESPQDNLPQVEPEVLVFKTTLLDTLAAKADREKAIIALASESQGRLHLTQLAIMERLSKHEKELAAKWMNAEINLANKSLLAHYFPMEVPRLLDRKEVERAKTSLGQGEALAIRHCAVCHSIGKVENEIGPDLRQVNQKFSKTGLIEAILEPDAAVGFGSETFLIELTSGAMLYGMLLSSGPVVTVMESSGRKHLIPSEMIKGRRQLLHSLMPSPVWMDISENEIGQIAAYLMGG</sequence>
<evidence type="ECO:0000259" key="5">
    <source>
        <dbReference type="PROSITE" id="PS51007"/>
    </source>
</evidence>
<dbReference type="OrthoDB" id="9808161at2"/>
<gene>
    <name evidence="6" type="ORF">SAMN00777080_1108</name>
</gene>
<feature type="domain" description="Cytochrome c" evidence="5">
    <location>
        <begin position="809"/>
        <end position="941"/>
    </location>
</feature>
<dbReference type="GO" id="GO:0020037">
    <property type="term" value="F:heme binding"/>
    <property type="evidence" value="ECO:0007669"/>
    <property type="project" value="InterPro"/>
</dbReference>
<name>A0A1W2H1P8_9BACT</name>
<keyword evidence="3 4" id="KW-0408">Iron</keyword>
<dbReference type="RefSeq" id="WP_084119336.1">
    <property type="nucleotide sequence ID" value="NZ_LT838813.1"/>
</dbReference>
<evidence type="ECO:0000313" key="6">
    <source>
        <dbReference type="EMBL" id="SMD42548.1"/>
    </source>
</evidence>
<proteinExistence type="predicted"/>
<dbReference type="SUPFAM" id="SSF48371">
    <property type="entry name" value="ARM repeat"/>
    <property type="match status" value="1"/>
</dbReference>
<keyword evidence="2 4" id="KW-0479">Metal-binding</keyword>
<dbReference type="Gene3D" id="1.10.760.10">
    <property type="entry name" value="Cytochrome c-like domain"/>
    <property type="match status" value="1"/>
</dbReference>
<keyword evidence="7" id="KW-1185">Reference proteome</keyword>
<dbReference type="NCBIfam" id="TIGR02604">
    <property type="entry name" value="Piru_Ver_Nterm"/>
    <property type="match status" value="1"/>
</dbReference>
<dbReference type="InterPro" id="IPR016024">
    <property type="entry name" value="ARM-type_fold"/>
</dbReference>
<evidence type="ECO:0000256" key="1">
    <source>
        <dbReference type="ARBA" id="ARBA00022617"/>
    </source>
</evidence>
<evidence type="ECO:0000256" key="3">
    <source>
        <dbReference type="ARBA" id="ARBA00023004"/>
    </source>
</evidence>
<dbReference type="NCBIfam" id="TIGR02603">
    <property type="entry name" value="CxxCH_TIGR02603"/>
    <property type="match status" value="1"/>
</dbReference>
<keyword evidence="1 4" id="KW-0349">Heme</keyword>
<evidence type="ECO:0000313" key="7">
    <source>
        <dbReference type="Proteomes" id="UP000192333"/>
    </source>
</evidence>
<evidence type="ECO:0000256" key="4">
    <source>
        <dbReference type="PROSITE-ProRule" id="PRU00433"/>
    </source>
</evidence>
<dbReference type="Pfam" id="PF23500">
    <property type="entry name" value="DUF7133"/>
    <property type="match status" value="1"/>
</dbReference>
<dbReference type="AlphaFoldDB" id="A0A1W2H1P8"/>
<dbReference type="GO" id="GO:0046872">
    <property type="term" value="F:metal ion binding"/>
    <property type="evidence" value="ECO:0007669"/>
    <property type="project" value="UniProtKB-KW"/>
</dbReference>
<dbReference type="SUPFAM" id="SSF46626">
    <property type="entry name" value="Cytochrome c"/>
    <property type="match status" value="1"/>
</dbReference>
<dbReference type="Gene3D" id="2.120.10.30">
    <property type="entry name" value="TolB, C-terminal domain"/>
    <property type="match status" value="1"/>
</dbReference>
<dbReference type="Proteomes" id="UP000192333">
    <property type="component" value="Chromosome I"/>
</dbReference>
<dbReference type="InterPro" id="IPR055557">
    <property type="entry name" value="DUF7133"/>
</dbReference>
<dbReference type="PANTHER" id="PTHR33546:SF1">
    <property type="entry name" value="LARGE, MULTIFUNCTIONAL SECRETED PROTEIN"/>
    <property type="match status" value="1"/>
</dbReference>
<dbReference type="PROSITE" id="PS51007">
    <property type="entry name" value="CYTC"/>
    <property type="match status" value="1"/>
</dbReference>
<dbReference type="InterPro" id="IPR011042">
    <property type="entry name" value="6-blade_b-propeller_TolB-like"/>
</dbReference>
<dbReference type="InterPro" id="IPR011989">
    <property type="entry name" value="ARM-like"/>
</dbReference>
<accession>A0A1W2H1P8</accession>
<dbReference type="PANTHER" id="PTHR33546">
    <property type="entry name" value="LARGE, MULTIFUNCTIONAL SECRETED PROTEIN-RELATED"/>
    <property type="match status" value="1"/>
</dbReference>
<dbReference type="InterPro" id="IPR013427">
    <property type="entry name" value="Haem-bd_dom_put"/>
</dbReference>
<dbReference type="Gene3D" id="1.25.10.10">
    <property type="entry name" value="Leucine-rich Repeat Variant"/>
    <property type="match status" value="1"/>
</dbReference>
<dbReference type="InterPro" id="IPR009056">
    <property type="entry name" value="Cyt_c-like_dom"/>
</dbReference>
<dbReference type="EMBL" id="LT838813">
    <property type="protein sequence ID" value="SMD42548.1"/>
    <property type="molecule type" value="Genomic_DNA"/>
</dbReference>
<dbReference type="GO" id="GO:0009055">
    <property type="term" value="F:electron transfer activity"/>
    <property type="evidence" value="ECO:0007669"/>
    <property type="project" value="InterPro"/>
</dbReference>
<dbReference type="STRING" id="758820.SAMN00777080_1108"/>
<evidence type="ECO:0000256" key="2">
    <source>
        <dbReference type="ARBA" id="ARBA00022723"/>
    </source>
</evidence>
<dbReference type="InterPro" id="IPR013428">
    <property type="entry name" value="Membrane-bound_put_N"/>
</dbReference>